<reference evidence="1 2" key="1">
    <citation type="submission" date="2019-08" db="EMBL/GenBank/DDBJ databases">
        <title>Bradyrhizobium hipponensis sp. nov., a rhizobium isolated from a Lupinus angustifolius root nodule in Tunisia.</title>
        <authorList>
            <person name="Off K."/>
            <person name="Rejili M."/>
            <person name="Mars M."/>
            <person name="Brachmann A."/>
            <person name="Marin M."/>
        </authorList>
    </citation>
    <scope>NUCLEOTIDE SEQUENCE [LARGE SCALE GENOMIC DNA]</scope>
    <source>
        <strain evidence="1 2">CTAW11</strain>
    </source>
</reference>
<comment type="caution">
    <text evidence="1">The sequence shown here is derived from an EMBL/GenBank/DDBJ whole genome shotgun (WGS) entry which is preliminary data.</text>
</comment>
<accession>A0A5S4WRN6</accession>
<evidence type="ECO:0000313" key="1">
    <source>
        <dbReference type="EMBL" id="TYL83158.1"/>
    </source>
</evidence>
<sequence>MTESLEDVADLDIQDTSYLASPGITGADLKAWRKRHGFTQEMLRLALQVGSRQTIISWEKSTTRLPRYVYLALIGLEHLDHGHGFMTGYRFSASEARAARKKATF</sequence>
<dbReference type="SUPFAM" id="SSF47413">
    <property type="entry name" value="lambda repressor-like DNA-binding domains"/>
    <property type="match status" value="1"/>
</dbReference>
<proteinExistence type="predicted"/>
<dbReference type="RefSeq" id="WP_148752655.1">
    <property type="nucleotide sequence ID" value="NZ_VSSR01000030.1"/>
</dbReference>
<dbReference type="EMBL" id="VSSR01000030">
    <property type="protein sequence ID" value="TYL83158.1"/>
    <property type="molecule type" value="Genomic_DNA"/>
</dbReference>
<evidence type="ECO:0000313" key="2">
    <source>
        <dbReference type="Proteomes" id="UP000324853"/>
    </source>
</evidence>
<dbReference type="OrthoDB" id="8239508at2"/>
<dbReference type="Gene3D" id="1.10.260.40">
    <property type="entry name" value="lambda repressor-like DNA-binding domains"/>
    <property type="match status" value="1"/>
</dbReference>
<dbReference type="GO" id="GO:0003677">
    <property type="term" value="F:DNA binding"/>
    <property type="evidence" value="ECO:0007669"/>
    <property type="project" value="InterPro"/>
</dbReference>
<dbReference type="InterPro" id="IPR010982">
    <property type="entry name" value="Lambda_DNA-bd_dom_sf"/>
</dbReference>
<dbReference type="AlphaFoldDB" id="A0A5S4WRN6"/>
<dbReference type="InterPro" id="IPR001387">
    <property type="entry name" value="Cro/C1-type_HTH"/>
</dbReference>
<dbReference type="CDD" id="cd00093">
    <property type="entry name" value="HTH_XRE"/>
    <property type="match status" value="1"/>
</dbReference>
<name>A0A5S4WRN6_9BRAD</name>
<keyword evidence="2" id="KW-1185">Reference proteome</keyword>
<protein>
    <submittedName>
        <fullName evidence="1">Uncharacterized protein</fullName>
    </submittedName>
</protein>
<gene>
    <name evidence="1" type="ORF">FXB38_19735</name>
</gene>
<organism evidence="1 2">
    <name type="scientific">Bradyrhizobium cytisi</name>
    <dbReference type="NCBI Taxonomy" id="515489"/>
    <lineage>
        <taxon>Bacteria</taxon>
        <taxon>Pseudomonadati</taxon>
        <taxon>Pseudomonadota</taxon>
        <taxon>Alphaproteobacteria</taxon>
        <taxon>Hyphomicrobiales</taxon>
        <taxon>Nitrobacteraceae</taxon>
        <taxon>Bradyrhizobium</taxon>
    </lineage>
</organism>
<dbReference type="Proteomes" id="UP000324853">
    <property type="component" value="Unassembled WGS sequence"/>
</dbReference>